<reference evidence="2 3" key="1">
    <citation type="submission" date="2019-02" db="EMBL/GenBank/DDBJ databases">
        <title>Dyella amyloliquefaciens sp. nov., isolated from forest soil.</title>
        <authorList>
            <person name="Gao Z.-H."/>
            <person name="Qiu L.-H."/>
        </authorList>
    </citation>
    <scope>NUCLEOTIDE SEQUENCE [LARGE SCALE GENOMIC DNA]</scope>
    <source>
        <strain evidence="2 3">KACC 12747</strain>
    </source>
</reference>
<dbReference type="Proteomes" id="UP000291822">
    <property type="component" value="Unassembled WGS sequence"/>
</dbReference>
<evidence type="ECO:0000313" key="3">
    <source>
        <dbReference type="Proteomes" id="UP000291822"/>
    </source>
</evidence>
<organism evidence="2 3">
    <name type="scientific">Dyella soli</name>
    <dbReference type="NCBI Taxonomy" id="522319"/>
    <lineage>
        <taxon>Bacteria</taxon>
        <taxon>Pseudomonadati</taxon>
        <taxon>Pseudomonadota</taxon>
        <taxon>Gammaproteobacteria</taxon>
        <taxon>Lysobacterales</taxon>
        <taxon>Rhodanobacteraceae</taxon>
        <taxon>Dyella</taxon>
    </lineage>
</organism>
<keyword evidence="3" id="KW-1185">Reference proteome</keyword>
<accession>A0A4R0YJT9</accession>
<gene>
    <name evidence="2" type="ORF">EZM97_25050</name>
</gene>
<evidence type="ECO:0008006" key="4">
    <source>
        <dbReference type="Google" id="ProtNLM"/>
    </source>
</evidence>
<comment type="caution">
    <text evidence="2">The sequence shown here is derived from an EMBL/GenBank/DDBJ whole genome shotgun (WGS) entry which is preliminary data.</text>
</comment>
<evidence type="ECO:0000256" key="1">
    <source>
        <dbReference type="SAM" id="MobiDB-lite"/>
    </source>
</evidence>
<evidence type="ECO:0000313" key="2">
    <source>
        <dbReference type="EMBL" id="TCI08699.1"/>
    </source>
</evidence>
<sequence length="137" mass="14974">MVFAALAACGPPRAPDYGGRWKPINHYARSTTGIPIDPAYVYFASPLDTTLTHLLLRWAKDSGRRLDYGVAEDFTLHQPVSRIHTTDITRAADELNRIYLPQGIRVDIEPLRIVVRSANPPSESTTSGNTGTGNNGA</sequence>
<proteinExistence type="predicted"/>
<name>A0A4R0YJT9_9GAMM</name>
<dbReference type="Gene3D" id="3.55.50.70">
    <property type="match status" value="1"/>
</dbReference>
<dbReference type="AlphaFoldDB" id="A0A4R0YJT9"/>
<dbReference type="EMBL" id="SJTG01000004">
    <property type="protein sequence ID" value="TCI08699.1"/>
    <property type="molecule type" value="Genomic_DNA"/>
</dbReference>
<protein>
    <recommendedName>
        <fullName evidence="4">Toxin co-regulated pilus biosynthesis protein Q C-terminal domain-containing protein</fullName>
    </recommendedName>
</protein>
<feature type="region of interest" description="Disordered" evidence="1">
    <location>
        <begin position="117"/>
        <end position="137"/>
    </location>
</feature>